<evidence type="ECO:0000313" key="3">
    <source>
        <dbReference type="WBParaSite" id="nRc.2.0.1.t25721-RA"/>
    </source>
</evidence>
<dbReference type="Proteomes" id="UP000887565">
    <property type="component" value="Unplaced"/>
</dbReference>
<dbReference type="SUPFAM" id="SSF63712">
    <property type="entry name" value="Nicotinic receptor ligand binding domain-like"/>
    <property type="match status" value="1"/>
</dbReference>
<accession>A0A915JHZ3</accession>
<keyword evidence="2" id="KW-1185">Reference proteome</keyword>
<name>A0A915JHZ3_ROMCU</name>
<reference evidence="3" key="1">
    <citation type="submission" date="2022-11" db="UniProtKB">
        <authorList>
            <consortium name="WormBaseParasite"/>
        </authorList>
    </citation>
    <scope>IDENTIFICATION</scope>
</reference>
<dbReference type="InterPro" id="IPR036734">
    <property type="entry name" value="Neur_chan_lig-bd_sf"/>
</dbReference>
<protein>
    <submittedName>
        <fullName evidence="3">Uncharacterized protein</fullName>
    </submittedName>
</protein>
<feature type="chain" id="PRO_5036917871" evidence="1">
    <location>
        <begin position="20"/>
        <end position="76"/>
    </location>
</feature>
<sequence>MNTKLFVLLLAVLWNRVTSQIDYSRDATRLLDTLFDSKKYDRRVRPNFGGVPTNVSTTVYLASIEANSKSSLVSIS</sequence>
<dbReference type="GO" id="GO:0005230">
    <property type="term" value="F:extracellular ligand-gated monoatomic ion channel activity"/>
    <property type="evidence" value="ECO:0007669"/>
    <property type="project" value="InterPro"/>
</dbReference>
<keyword evidence="1" id="KW-0732">Signal</keyword>
<feature type="signal peptide" evidence="1">
    <location>
        <begin position="1"/>
        <end position="19"/>
    </location>
</feature>
<evidence type="ECO:0000313" key="2">
    <source>
        <dbReference type="Proteomes" id="UP000887565"/>
    </source>
</evidence>
<organism evidence="2 3">
    <name type="scientific">Romanomermis culicivorax</name>
    <name type="common">Nematode worm</name>
    <dbReference type="NCBI Taxonomy" id="13658"/>
    <lineage>
        <taxon>Eukaryota</taxon>
        <taxon>Metazoa</taxon>
        <taxon>Ecdysozoa</taxon>
        <taxon>Nematoda</taxon>
        <taxon>Enoplea</taxon>
        <taxon>Dorylaimia</taxon>
        <taxon>Mermithida</taxon>
        <taxon>Mermithoidea</taxon>
        <taxon>Mermithidae</taxon>
        <taxon>Romanomermis</taxon>
    </lineage>
</organism>
<dbReference type="Gene3D" id="2.70.170.10">
    <property type="entry name" value="Neurotransmitter-gated ion-channel ligand-binding domain"/>
    <property type="match status" value="1"/>
</dbReference>
<dbReference type="WBParaSite" id="nRc.2.0.1.t25721-RA">
    <property type="protein sequence ID" value="nRc.2.0.1.t25721-RA"/>
    <property type="gene ID" value="nRc.2.0.1.g25721"/>
</dbReference>
<proteinExistence type="predicted"/>
<evidence type="ECO:0000256" key="1">
    <source>
        <dbReference type="SAM" id="SignalP"/>
    </source>
</evidence>
<dbReference type="GO" id="GO:0016020">
    <property type="term" value="C:membrane"/>
    <property type="evidence" value="ECO:0007669"/>
    <property type="project" value="InterPro"/>
</dbReference>
<dbReference type="AlphaFoldDB" id="A0A915JHZ3"/>